<evidence type="ECO:0000313" key="4">
    <source>
        <dbReference type="WBParaSite" id="HPBE_0001898001-mRNA-1"/>
    </source>
</evidence>
<reference evidence="4" key="2">
    <citation type="submission" date="2019-09" db="UniProtKB">
        <authorList>
            <consortium name="WormBaseParasite"/>
        </authorList>
    </citation>
    <scope>IDENTIFICATION</scope>
</reference>
<dbReference type="EMBL" id="UZAH01031046">
    <property type="protein sequence ID" value="VDP13584.1"/>
    <property type="molecule type" value="Genomic_DNA"/>
</dbReference>
<gene>
    <name evidence="2" type="ORF">HPBE_LOCUS18979</name>
</gene>
<protein>
    <submittedName>
        <fullName evidence="4">Ankyrin repeat domain-containing protein 11</fullName>
    </submittedName>
</protein>
<sequence length="76" mass="7930">MDPSGRGAKRGCWGSDEDSPDPAEDEGAAPKVDEVATDHKKSGPCDSAGLNAQKEKKKKAIKLGLPKEKGYSADSS</sequence>
<evidence type="ECO:0000313" key="3">
    <source>
        <dbReference type="Proteomes" id="UP000050761"/>
    </source>
</evidence>
<feature type="compositionally biased region" description="Acidic residues" evidence="1">
    <location>
        <begin position="15"/>
        <end position="27"/>
    </location>
</feature>
<feature type="region of interest" description="Disordered" evidence="1">
    <location>
        <begin position="1"/>
        <end position="76"/>
    </location>
</feature>
<keyword evidence="3" id="KW-1185">Reference proteome</keyword>
<dbReference type="AlphaFoldDB" id="A0A183GAE3"/>
<feature type="compositionally biased region" description="Basic and acidic residues" evidence="1">
    <location>
        <begin position="65"/>
        <end position="76"/>
    </location>
</feature>
<evidence type="ECO:0000256" key="1">
    <source>
        <dbReference type="SAM" id="MobiDB-lite"/>
    </source>
</evidence>
<evidence type="ECO:0000313" key="2">
    <source>
        <dbReference type="EMBL" id="VDP13584.1"/>
    </source>
</evidence>
<proteinExistence type="predicted"/>
<feature type="compositionally biased region" description="Basic and acidic residues" evidence="1">
    <location>
        <begin position="31"/>
        <end position="43"/>
    </location>
</feature>
<dbReference type="Proteomes" id="UP000050761">
    <property type="component" value="Unassembled WGS sequence"/>
</dbReference>
<reference evidence="2 3" key="1">
    <citation type="submission" date="2018-11" db="EMBL/GenBank/DDBJ databases">
        <authorList>
            <consortium name="Pathogen Informatics"/>
        </authorList>
    </citation>
    <scope>NUCLEOTIDE SEQUENCE [LARGE SCALE GENOMIC DNA]</scope>
</reference>
<accession>A0A3P8C4F2</accession>
<organism evidence="3 4">
    <name type="scientific">Heligmosomoides polygyrus</name>
    <name type="common">Parasitic roundworm</name>
    <dbReference type="NCBI Taxonomy" id="6339"/>
    <lineage>
        <taxon>Eukaryota</taxon>
        <taxon>Metazoa</taxon>
        <taxon>Ecdysozoa</taxon>
        <taxon>Nematoda</taxon>
        <taxon>Chromadorea</taxon>
        <taxon>Rhabditida</taxon>
        <taxon>Rhabditina</taxon>
        <taxon>Rhabditomorpha</taxon>
        <taxon>Strongyloidea</taxon>
        <taxon>Heligmosomidae</taxon>
        <taxon>Heligmosomoides</taxon>
    </lineage>
</organism>
<dbReference type="WBParaSite" id="HPBE_0001898001-mRNA-1">
    <property type="protein sequence ID" value="HPBE_0001898001-mRNA-1"/>
    <property type="gene ID" value="HPBE_0001898001"/>
</dbReference>
<accession>A0A183GAE3</accession>
<name>A0A183GAE3_HELPZ</name>